<keyword evidence="11" id="KW-1133">Transmembrane helix</keyword>
<dbReference type="PROSITE" id="PS50885">
    <property type="entry name" value="HAMP"/>
    <property type="match status" value="1"/>
</dbReference>
<accession>A0A7J0BLJ1</accession>
<keyword evidence="17" id="KW-1185">Reference proteome</keyword>
<dbReference type="InterPro" id="IPR004358">
    <property type="entry name" value="Sig_transdc_His_kin-like_C"/>
</dbReference>
<dbReference type="Pfam" id="PF02518">
    <property type="entry name" value="HATPase_c"/>
    <property type="match status" value="1"/>
</dbReference>
<evidence type="ECO:0000313" key="17">
    <source>
        <dbReference type="Proteomes" id="UP000503840"/>
    </source>
</evidence>
<dbReference type="InterPro" id="IPR036097">
    <property type="entry name" value="HisK_dim/P_sf"/>
</dbReference>
<evidence type="ECO:0000256" key="1">
    <source>
        <dbReference type="ARBA" id="ARBA00000085"/>
    </source>
</evidence>
<dbReference type="InterPro" id="IPR003661">
    <property type="entry name" value="HisK_dim/P_dom"/>
</dbReference>
<keyword evidence="11" id="KW-0472">Membrane</keyword>
<feature type="domain" description="PAS" evidence="13">
    <location>
        <begin position="400"/>
        <end position="465"/>
    </location>
</feature>
<reference evidence="16 17" key="1">
    <citation type="submission" date="2020-05" db="EMBL/GenBank/DDBJ databases">
        <title>Draft genome sequence of Desulfovibrio sp. strain HN2T.</title>
        <authorList>
            <person name="Ueno A."/>
            <person name="Tamazawa S."/>
            <person name="Tamamura S."/>
            <person name="Murakami T."/>
            <person name="Kiyama T."/>
            <person name="Inomata H."/>
            <person name="Amano Y."/>
            <person name="Miyakawa K."/>
            <person name="Tamaki H."/>
            <person name="Naganuma T."/>
            <person name="Kaneko K."/>
        </authorList>
    </citation>
    <scope>NUCLEOTIDE SEQUENCE [LARGE SCALE GENOMIC DNA]</scope>
    <source>
        <strain evidence="16 17">HN2</strain>
    </source>
</reference>
<dbReference type="InterPro" id="IPR035965">
    <property type="entry name" value="PAS-like_dom_sf"/>
</dbReference>
<dbReference type="GO" id="GO:0016020">
    <property type="term" value="C:membrane"/>
    <property type="evidence" value="ECO:0007669"/>
    <property type="project" value="UniProtKB-SubCell"/>
</dbReference>
<evidence type="ECO:0000256" key="6">
    <source>
        <dbReference type="ARBA" id="ARBA00022741"/>
    </source>
</evidence>
<evidence type="ECO:0000256" key="4">
    <source>
        <dbReference type="ARBA" id="ARBA00022553"/>
    </source>
</evidence>
<feature type="domain" description="PAC" evidence="14">
    <location>
        <begin position="467"/>
        <end position="519"/>
    </location>
</feature>
<evidence type="ECO:0000256" key="8">
    <source>
        <dbReference type="ARBA" id="ARBA00022840"/>
    </source>
</evidence>
<comment type="subcellular location">
    <subcellularLocation>
        <location evidence="2">Membrane</location>
    </subcellularLocation>
</comment>
<keyword evidence="8" id="KW-0067">ATP-binding</keyword>
<dbReference type="SUPFAM" id="SSF47384">
    <property type="entry name" value="Homodimeric domain of signal transducing histidine kinase"/>
    <property type="match status" value="1"/>
</dbReference>
<dbReference type="Gene3D" id="3.30.450.20">
    <property type="entry name" value="PAS domain"/>
    <property type="match status" value="2"/>
</dbReference>
<dbReference type="InterPro" id="IPR003660">
    <property type="entry name" value="HAMP_dom"/>
</dbReference>
<dbReference type="PANTHER" id="PTHR43065:SF46">
    <property type="entry name" value="C4-DICARBOXYLATE TRANSPORT SENSOR PROTEIN DCTB"/>
    <property type="match status" value="1"/>
</dbReference>
<sequence length="773" mass="86467">MSSSFRFLRASLAVRILVITGITLFVCLGLHAWLSIRYQHSHAARELVAGADRLGQTILLGTRYAMMGNARHELDQIISDVAKQPDIVSIRIYNKAGEIKFSNHPEEIDTRTDIRDTACHACHVTDTPKTSLTVEERIRMFDDGQGLPRLGSLMPIMNEKGCAEDVCHAHEPGKMVLGALDVVLRADSAEQDILVFQNRILMLTAGVFLGASTLIVMLLRRFITHPVAKLIESARRIGRGEKVDFEHFEGVGEIGELASALSRMQKEVADKHAALERQRKEYQHLFEQVPCSITVQDRDYKLLQYNREFADRFNPASGIHCYEAYKGRTDKCPNCPVEKTFATGLAHCSEESRVNPDGTRAYWLVHTSPVLDEAGNVVAAMEMSLDISARRSVEERLRMSEQKYHAIFDNIPNSVFVLDAQTLEVIDCNTTAELVYGVERVRVRGESFLSFFSSEEQDRYASQLRAFTVLNRARNFRKDGSPFYVDIMLSPAEYHERQILLVTTNDITERLETERKLIQAGKMATLGEMATGVAHELNQPLTVIKTASSFIMRKLRRQEEIAPEVLNTMATEVDAHVDRASQIINHMREFGRQSDLTLELVNINTVLRASFEFFFRQLSSREIEVVWRLDEHVPLILAMPNRLEQVFMNLLLNARDAIEERSAATPEAPRRITLTTLNKGREVEVVIEDTGTGIPKSLQNKIFEPFFTTKKVGKGTGLGLSISYGLVRDFGGSIHAENASGSGARFTLRFPSSSGATASGGQQDVDGSGISGS</sequence>
<dbReference type="RefSeq" id="WP_243452161.1">
    <property type="nucleotide sequence ID" value="NZ_BLVO01000013.1"/>
</dbReference>
<dbReference type="InterPro" id="IPR005467">
    <property type="entry name" value="His_kinase_dom"/>
</dbReference>
<evidence type="ECO:0000313" key="16">
    <source>
        <dbReference type="EMBL" id="GFM33944.1"/>
    </source>
</evidence>
<dbReference type="InterPro" id="IPR013656">
    <property type="entry name" value="PAS_4"/>
</dbReference>
<evidence type="ECO:0000256" key="3">
    <source>
        <dbReference type="ARBA" id="ARBA00012438"/>
    </source>
</evidence>
<evidence type="ECO:0000259" key="15">
    <source>
        <dbReference type="PROSITE" id="PS50885"/>
    </source>
</evidence>
<dbReference type="EC" id="2.7.13.3" evidence="3"/>
<proteinExistence type="predicted"/>
<dbReference type="Gene3D" id="3.30.565.10">
    <property type="entry name" value="Histidine kinase-like ATPase, C-terminal domain"/>
    <property type="match status" value="1"/>
</dbReference>
<keyword evidence="6" id="KW-0547">Nucleotide-binding</keyword>
<dbReference type="CDD" id="cd06225">
    <property type="entry name" value="HAMP"/>
    <property type="match status" value="1"/>
</dbReference>
<dbReference type="AlphaFoldDB" id="A0A7J0BLJ1"/>
<evidence type="ECO:0000259" key="14">
    <source>
        <dbReference type="PROSITE" id="PS50113"/>
    </source>
</evidence>
<dbReference type="SMART" id="SM00388">
    <property type="entry name" value="HisKA"/>
    <property type="match status" value="1"/>
</dbReference>
<dbReference type="SMART" id="SM00387">
    <property type="entry name" value="HATPase_c"/>
    <property type="match status" value="1"/>
</dbReference>
<dbReference type="Gene3D" id="1.10.287.130">
    <property type="match status" value="1"/>
</dbReference>
<dbReference type="SUPFAM" id="SSF55785">
    <property type="entry name" value="PYP-like sensor domain (PAS domain)"/>
    <property type="match status" value="2"/>
</dbReference>
<dbReference type="Gene3D" id="6.10.340.10">
    <property type="match status" value="1"/>
</dbReference>
<dbReference type="InterPro" id="IPR036890">
    <property type="entry name" value="HATPase_C_sf"/>
</dbReference>
<comment type="catalytic activity">
    <reaction evidence="1">
        <text>ATP + protein L-histidine = ADP + protein N-phospho-L-histidine.</text>
        <dbReference type="EC" id="2.7.13.3"/>
    </reaction>
</comment>
<evidence type="ECO:0000259" key="13">
    <source>
        <dbReference type="PROSITE" id="PS50112"/>
    </source>
</evidence>
<protein>
    <recommendedName>
        <fullName evidence="3">histidine kinase</fullName>
        <ecNumber evidence="3">2.7.13.3</ecNumber>
    </recommendedName>
</protein>
<evidence type="ECO:0000259" key="12">
    <source>
        <dbReference type="PROSITE" id="PS50109"/>
    </source>
</evidence>
<dbReference type="Gene3D" id="3.30.450.290">
    <property type="match status" value="1"/>
</dbReference>
<feature type="domain" description="PAC" evidence="14">
    <location>
        <begin position="347"/>
        <end position="399"/>
    </location>
</feature>
<keyword evidence="5" id="KW-0808">Transferase</keyword>
<dbReference type="NCBIfam" id="TIGR00229">
    <property type="entry name" value="sensory_box"/>
    <property type="match status" value="1"/>
</dbReference>
<organism evidence="16 17">
    <name type="scientific">Desulfovibrio subterraneus</name>
    <dbReference type="NCBI Taxonomy" id="2718620"/>
    <lineage>
        <taxon>Bacteria</taxon>
        <taxon>Pseudomonadati</taxon>
        <taxon>Thermodesulfobacteriota</taxon>
        <taxon>Desulfovibrionia</taxon>
        <taxon>Desulfovibrionales</taxon>
        <taxon>Desulfovibrionaceae</taxon>
        <taxon>Desulfovibrio</taxon>
    </lineage>
</organism>
<keyword evidence="11" id="KW-0812">Transmembrane</keyword>
<keyword evidence="4" id="KW-0597">Phosphoprotein</keyword>
<keyword evidence="9" id="KW-0902">Two-component regulatory system</keyword>
<name>A0A7J0BLJ1_9BACT</name>
<dbReference type="PROSITE" id="PS50109">
    <property type="entry name" value="HIS_KIN"/>
    <property type="match status" value="1"/>
</dbReference>
<dbReference type="Pfam" id="PF00672">
    <property type="entry name" value="HAMP"/>
    <property type="match status" value="1"/>
</dbReference>
<dbReference type="Pfam" id="PF00512">
    <property type="entry name" value="HisKA"/>
    <property type="match status" value="1"/>
</dbReference>
<dbReference type="PROSITE" id="PS50112">
    <property type="entry name" value="PAS"/>
    <property type="match status" value="1"/>
</dbReference>
<dbReference type="InterPro" id="IPR003594">
    <property type="entry name" value="HATPase_dom"/>
</dbReference>
<dbReference type="PRINTS" id="PR00344">
    <property type="entry name" value="BCTRLSENSOR"/>
</dbReference>
<evidence type="ECO:0000256" key="2">
    <source>
        <dbReference type="ARBA" id="ARBA00004370"/>
    </source>
</evidence>
<dbReference type="GO" id="GO:0000155">
    <property type="term" value="F:phosphorelay sensor kinase activity"/>
    <property type="evidence" value="ECO:0007669"/>
    <property type="project" value="InterPro"/>
</dbReference>
<evidence type="ECO:0000256" key="11">
    <source>
        <dbReference type="SAM" id="Phobius"/>
    </source>
</evidence>
<dbReference type="InterPro" id="IPR000700">
    <property type="entry name" value="PAS-assoc_C"/>
</dbReference>
<gene>
    <name evidence="16" type="ORF">DSM101010T_23090</name>
</gene>
<feature type="domain" description="HAMP" evidence="15">
    <location>
        <begin position="221"/>
        <end position="273"/>
    </location>
</feature>
<dbReference type="Proteomes" id="UP000503840">
    <property type="component" value="Unassembled WGS sequence"/>
</dbReference>
<feature type="transmembrane region" description="Helical" evidence="11">
    <location>
        <begin position="12"/>
        <end position="34"/>
    </location>
</feature>
<dbReference type="EMBL" id="BLVO01000013">
    <property type="protein sequence ID" value="GFM33944.1"/>
    <property type="molecule type" value="Genomic_DNA"/>
</dbReference>
<dbReference type="SUPFAM" id="SSF55874">
    <property type="entry name" value="ATPase domain of HSP90 chaperone/DNA topoisomerase II/histidine kinase"/>
    <property type="match status" value="1"/>
</dbReference>
<evidence type="ECO:0000256" key="5">
    <source>
        <dbReference type="ARBA" id="ARBA00022679"/>
    </source>
</evidence>
<feature type="domain" description="Histidine kinase" evidence="12">
    <location>
        <begin position="532"/>
        <end position="754"/>
    </location>
</feature>
<comment type="caution">
    <text evidence="16">The sequence shown here is derived from an EMBL/GenBank/DDBJ whole genome shotgun (WGS) entry which is preliminary data.</text>
</comment>
<keyword evidence="7 16" id="KW-0418">Kinase</keyword>
<dbReference type="InterPro" id="IPR000014">
    <property type="entry name" value="PAS"/>
</dbReference>
<dbReference type="CDD" id="cd00082">
    <property type="entry name" value="HisKA"/>
    <property type="match status" value="1"/>
</dbReference>
<dbReference type="SMART" id="SM00091">
    <property type="entry name" value="PAS"/>
    <property type="match status" value="1"/>
</dbReference>
<feature type="region of interest" description="Disordered" evidence="10">
    <location>
        <begin position="753"/>
        <end position="773"/>
    </location>
</feature>
<evidence type="ECO:0000256" key="10">
    <source>
        <dbReference type="SAM" id="MobiDB-lite"/>
    </source>
</evidence>
<dbReference type="Pfam" id="PF08448">
    <property type="entry name" value="PAS_4"/>
    <property type="match status" value="1"/>
</dbReference>
<dbReference type="PROSITE" id="PS50113">
    <property type="entry name" value="PAC"/>
    <property type="match status" value="2"/>
</dbReference>
<evidence type="ECO:0000256" key="9">
    <source>
        <dbReference type="ARBA" id="ARBA00023012"/>
    </source>
</evidence>
<evidence type="ECO:0000256" key="7">
    <source>
        <dbReference type="ARBA" id="ARBA00022777"/>
    </source>
</evidence>
<dbReference type="GO" id="GO:0005524">
    <property type="term" value="F:ATP binding"/>
    <property type="evidence" value="ECO:0007669"/>
    <property type="project" value="UniProtKB-KW"/>
</dbReference>
<dbReference type="PANTHER" id="PTHR43065">
    <property type="entry name" value="SENSOR HISTIDINE KINASE"/>
    <property type="match status" value="1"/>
</dbReference>
<dbReference type="Pfam" id="PF13426">
    <property type="entry name" value="PAS_9"/>
    <property type="match status" value="1"/>
</dbReference>